<dbReference type="Gene3D" id="3.10.20.310">
    <property type="entry name" value="membrane protein fhac"/>
    <property type="match status" value="1"/>
</dbReference>
<evidence type="ECO:0000256" key="1">
    <source>
        <dbReference type="ARBA" id="ARBA00004370"/>
    </source>
</evidence>
<dbReference type="Gene3D" id="3.40.50.11690">
    <property type="entry name" value="Cell division protein FtsQ/DivIB"/>
    <property type="match status" value="1"/>
</dbReference>
<comment type="subunit">
    <text evidence="9">Part of a complex composed of FtsB, FtsL and FtsQ.</text>
</comment>
<dbReference type="EMBL" id="NTJZ01000011">
    <property type="protein sequence ID" value="PDH33073.1"/>
    <property type="molecule type" value="Genomic_DNA"/>
</dbReference>
<keyword evidence="4 9" id="KW-0132">Cell division</keyword>
<organism evidence="11 12">
    <name type="scientific">OM182 bacterium MED-G28</name>
    <dbReference type="NCBI Taxonomy" id="1986256"/>
    <lineage>
        <taxon>Bacteria</taxon>
        <taxon>Pseudomonadati</taxon>
        <taxon>Pseudomonadota</taxon>
        <taxon>Gammaproteobacteria</taxon>
        <taxon>OMG group</taxon>
        <taxon>OM182 clade</taxon>
    </lineage>
</organism>
<feature type="domain" description="POTRA" evidence="10">
    <location>
        <begin position="64"/>
        <end position="133"/>
    </location>
</feature>
<keyword evidence="8 9" id="KW-0131">Cell cycle</keyword>
<dbReference type="PANTHER" id="PTHR35851">
    <property type="entry name" value="CELL DIVISION PROTEIN FTSQ"/>
    <property type="match status" value="1"/>
</dbReference>
<evidence type="ECO:0000313" key="11">
    <source>
        <dbReference type="EMBL" id="PDH33073.1"/>
    </source>
</evidence>
<dbReference type="Pfam" id="PF03799">
    <property type="entry name" value="FtsQ_DivIB_C"/>
    <property type="match status" value="1"/>
</dbReference>
<evidence type="ECO:0000313" key="12">
    <source>
        <dbReference type="Proteomes" id="UP000219329"/>
    </source>
</evidence>
<evidence type="ECO:0000256" key="3">
    <source>
        <dbReference type="ARBA" id="ARBA00022519"/>
    </source>
</evidence>
<comment type="caution">
    <text evidence="11">The sequence shown here is derived from an EMBL/GenBank/DDBJ whole genome shotgun (WGS) entry which is preliminary data.</text>
</comment>
<dbReference type="GO" id="GO:0032153">
    <property type="term" value="C:cell division site"/>
    <property type="evidence" value="ECO:0007669"/>
    <property type="project" value="UniProtKB-UniRule"/>
</dbReference>
<dbReference type="HAMAP" id="MF_00911">
    <property type="entry name" value="FtsQ_subfam"/>
    <property type="match status" value="1"/>
</dbReference>
<evidence type="ECO:0000256" key="4">
    <source>
        <dbReference type="ARBA" id="ARBA00022618"/>
    </source>
</evidence>
<gene>
    <name evidence="9" type="primary">ftsQ</name>
    <name evidence="11" type="ORF">CNF02_10220</name>
</gene>
<accession>A0A2A5W9V7</accession>
<evidence type="ECO:0000256" key="7">
    <source>
        <dbReference type="ARBA" id="ARBA00023136"/>
    </source>
</evidence>
<evidence type="ECO:0000256" key="8">
    <source>
        <dbReference type="ARBA" id="ARBA00023306"/>
    </source>
</evidence>
<dbReference type="InterPro" id="IPR005548">
    <property type="entry name" value="Cell_div_FtsQ/DivIB_C"/>
</dbReference>
<dbReference type="AlphaFoldDB" id="A0A2A5W9V7"/>
<sequence length="270" mass="30329">MRPDPSDIAARRLRSVSNRRGFNSQPLKPKSNKKFGLVVMGLAFLGSLVLLAQNYKQIGQYMNRPITKVRMDNQWQHVSEAEVGSLITNFMGAGFFNFDVAGVKSTLEAHAWVEEASIKRLWPDMLTLQLTEHVAIARWGEGELLNQHGEIFVPVDIGEMNALPILSGPINSQIKVMEQYQLMSQLLYSSGLKLNGLTLSMRGSWELTLNESIQVAVGRIEVVERFQRFIDFYEGQLVSQTAKISSVDLRYDNGIAIRNSSDELAEVAIR</sequence>
<evidence type="ECO:0000259" key="10">
    <source>
        <dbReference type="PROSITE" id="PS51779"/>
    </source>
</evidence>
<evidence type="ECO:0000256" key="2">
    <source>
        <dbReference type="ARBA" id="ARBA00022475"/>
    </source>
</evidence>
<dbReference type="PANTHER" id="PTHR35851:SF1">
    <property type="entry name" value="CELL DIVISION PROTEIN FTSQ"/>
    <property type="match status" value="1"/>
</dbReference>
<dbReference type="GO" id="GO:0005886">
    <property type="term" value="C:plasma membrane"/>
    <property type="evidence" value="ECO:0007669"/>
    <property type="project" value="UniProtKB-SubCell"/>
</dbReference>
<dbReference type="Pfam" id="PF08478">
    <property type="entry name" value="POTRA_1"/>
    <property type="match status" value="1"/>
</dbReference>
<evidence type="ECO:0000256" key="5">
    <source>
        <dbReference type="ARBA" id="ARBA00022692"/>
    </source>
</evidence>
<dbReference type="InterPro" id="IPR013685">
    <property type="entry name" value="POTRA_FtsQ_type"/>
</dbReference>
<dbReference type="GO" id="GO:0090529">
    <property type="term" value="P:cell septum assembly"/>
    <property type="evidence" value="ECO:0007669"/>
    <property type="project" value="InterPro"/>
</dbReference>
<keyword evidence="3 9" id="KW-0997">Cell inner membrane</keyword>
<keyword evidence="5 9" id="KW-0812">Transmembrane</keyword>
<comment type="similarity">
    <text evidence="9">Belongs to the FtsQ/DivIB family. FtsQ subfamily.</text>
</comment>
<keyword evidence="7 9" id="KW-0472">Membrane</keyword>
<keyword evidence="2 9" id="KW-1003">Cell membrane</keyword>
<dbReference type="Proteomes" id="UP000219329">
    <property type="component" value="Unassembled WGS sequence"/>
</dbReference>
<evidence type="ECO:0000256" key="9">
    <source>
        <dbReference type="HAMAP-Rule" id="MF_00911"/>
    </source>
</evidence>
<proteinExistence type="inferred from homology"/>
<reference evidence="11 12" key="1">
    <citation type="submission" date="2017-08" db="EMBL/GenBank/DDBJ databases">
        <title>Fine stratification of microbial communities through a metagenomic profile of the photic zone.</title>
        <authorList>
            <person name="Haro-Moreno J.M."/>
            <person name="Lopez-Perez M."/>
            <person name="De La Torre J."/>
            <person name="Picazo A."/>
            <person name="Camacho A."/>
            <person name="Rodriguez-Valera F."/>
        </authorList>
    </citation>
    <scope>NUCLEOTIDE SEQUENCE [LARGE SCALE GENOMIC DNA]</scope>
    <source>
        <strain evidence="11">MED-G28</strain>
    </source>
</reference>
<dbReference type="InterPro" id="IPR034746">
    <property type="entry name" value="POTRA"/>
</dbReference>
<evidence type="ECO:0000256" key="6">
    <source>
        <dbReference type="ARBA" id="ARBA00022989"/>
    </source>
</evidence>
<name>A0A2A5W9V7_9GAMM</name>
<dbReference type="GO" id="GO:0043093">
    <property type="term" value="P:FtsZ-dependent cytokinesis"/>
    <property type="evidence" value="ECO:0007669"/>
    <property type="project" value="UniProtKB-UniRule"/>
</dbReference>
<comment type="function">
    <text evidence="9">Essential cell division protein. May link together the upstream cell division proteins, which are predominantly cytoplasmic, with the downstream cell division proteins, which are predominantly periplasmic. May control correct divisome assembly.</text>
</comment>
<dbReference type="InterPro" id="IPR026579">
    <property type="entry name" value="FtsQ"/>
</dbReference>
<dbReference type="PROSITE" id="PS51779">
    <property type="entry name" value="POTRA"/>
    <property type="match status" value="1"/>
</dbReference>
<dbReference type="InterPro" id="IPR045335">
    <property type="entry name" value="FtsQ_C_sf"/>
</dbReference>
<comment type="subcellular location">
    <subcellularLocation>
        <location evidence="9">Cell inner membrane</location>
        <topology evidence="9">Single-pass type II membrane protein</topology>
    </subcellularLocation>
    <subcellularLocation>
        <location evidence="1">Membrane</location>
    </subcellularLocation>
    <text evidence="9">Localizes to the division septum.</text>
</comment>
<keyword evidence="6 9" id="KW-1133">Transmembrane helix</keyword>
<protein>
    <recommendedName>
        <fullName evidence="9">Cell division protein FtsQ</fullName>
    </recommendedName>
</protein>
<feature type="transmembrane region" description="Helical" evidence="9">
    <location>
        <begin position="35"/>
        <end position="55"/>
    </location>
</feature>